<keyword evidence="4" id="KW-1185">Reference proteome</keyword>
<organism evidence="3 4">
    <name type="scientific">Diacronema lutheri</name>
    <name type="common">Unicellular marine alga</name>
    <name type="synonym">Monochrysis lutheri</name>
    <dbReference type="NCBI Taxonomy" id="2081491"/>
    <lineage>
        <taxon>Eukaryota</taxon>
        <taxon>Haptista</taxon>
        <taxon>Haptophyta</taxon>
        <taxon>Pavlovophyceae</taxon>
        <taxon>Pavlovales</taxon>
        <taxon>Pavlovaceae</taxon>
        <taxon>Diacronema</taxon>
    </lineage>
</organism>
<dbReference type="InterPro" id="IPR039773">
    <property type="entry name" value="BAG_chaperone_regulator"/>
</dbReference>
<dbReference type="GO" id="GO:0051087">
    <property type="term" value="F:protein-folding chaperone binding"/>
    <property type="evidence" value="ECO:0007669"/>
    <property type="project" value="InterPro"/>
</dbReference>
<comment type="caution">
    <text evidence="3">The sequence shown here is derived from an EMBL/GenBank/DDBJ whole genome shotgun (WGS) entry which is preliminary data.</text>
</comment>
<dbReference type="GO" id="GO:0050821">
    <property type="term" value="P:protein stabilization"/>
    <property type="evidence" value="ECO:0007669"/>
    <property type="project" value="TreeGrafter"/>
</dbReference>
<feature type="region of interest" description="Disordered" evidence="1">
    <location>
        <begin position="315"/>
        <end position="362"/>
    </location>
</feature>
<feature type="region of interest" description="Disordered" evidence="1">
    <location>
        <begin position="472"/>
        <end position="511"/>
    </location>
</feature>
<dbReference type="PROSITE" id="PS50053">
    <property type="entry name" value="UBIQUITIN_2"/>
    <property type="match status" value="2"/>
</dbReference>
<feature type="compositionally biased region" description="Low complexity" evidence="1">
    <location>
        <begin position="317"/>
        <end position="327"/>
    </location>
</feature>
<dbReference type="PANTHER" id="PTHR12329:SF16">
    <property type="entry name" value="BAG FAMILY MOLECULAR CHAPERONE REGULATOR 1"/>
    <property type="match status" value="1"/>
</dbReference>
<proteinExistence type="predicted"/>
<evidence type="ECO:0000259" key="2">
    <source>
        <dbReference type="PROSITE" id="PS50053"/>
    </source>
</evidence>
<dbReference type="InterPro" id="IPR000626">
    <property type="entry name" value="Ubiquitin-like_dom"/>
</dbReference>
<dbReference type="SMART" id="SM00213">
    <property type="entry name" value="UBQ"/>
    <property type="match status" value="2"/>
</dbReference>
<evidence type="ECO:0000313" key="4">
    <source>
        <dbReference type="Proteomes" id="UP000751190"/>
    </source>
</evidence>
<dbReference type="Gene3D" id="3.10.20.90">
    <property type="entry name" value="Phosphatidylinositol 3-kinase Catalytic Subunit, Chain A, domain 1"/>
    <property type="match status" value="2"/>
</dbReference>
<dbReference type="CDD" id="cd17039">
    <property type="entry name" value="Ubl_ubiquitin_like"/>
    <property type="match status" value="2"/>
</dbReference>
<dbReference type="SUPFAM" id="SSF54236">
    <property type="entry name" value="Ubiquitin-like"/>
    <property type="match status" value="2"/>
</dbReference>
<feature type="domain" description="Ubiquitin-like" evidence="2">
    <location>
        <begin position="1"/>
        <end position="68"/>
    </location>
</feature>
<evidence type="ECO:0000256" key="1">
    <source>
        <dbReference type="SAM" id="MobiDB-lite"/>
    </source>
</evidence>
<dbReference type="PANTHER" id="PTHR12329">
    <property type="entry name" value="BCL2-ASSOCIATED ATHANOGENE"/>
    <property type="match status" value="1"/>
</dbReference>
<dbReference type="GO" id="GO:0000774">
    <property type="term" value="F:adenyl-nucleotide exchange factor activity"/>
    <property type="evidence" value="ECO:0007669"/>
    <property type="project" value="TreeGrafter"/>
</dbReference>
<dbReference type="GO" id="GO:0005737">
    <property type="term" value="C:cytoplasm"/>
    <property type="evidence" value="ECO:0007669"/>
    <property type="project" value="TreeGrafter"/>
</dbReference>
<dbReference type="EMBL" id="JAGTXO010000002">
    <property type="protein sequence ID" value="KAG8469705.1"/>
    <property type="molecule type" value="Genomic_DNA"/>
</dbReference>
<dbReference type="OrthoDB" id="428577at2759"/>
<protein>
    <recommendedName>
        <fullName evidence="2">Ubiquitin-like domain-containing protein</fullName>
    </recommendedName>
</protein>
<gene>
    <name evidence="3" type="ORF">KFE25_006160</name>
</gene>
<dbReference type="AlphaFoldDB" id="A0A8J5Y1M4"/>
<feature type="domain" description="Ubiquitin-like" evidence="2">
    <location>
        <begin position="118"/>
        <end position="188"/>
    </location>
</feature>
<dbReference type="Pfam" id="PF00240">
    <property type="entry name" value="ubiquitin"/>
    <property type="match status" value="2"/>
</dbReference>
<accession>A0A8J5Y1M4</accession>
<evidence type="ECO:0000313" key="3">
    <source>
        <dbReference type="EMBL" id="KAG8469705.1"/>
    </source>
</evidence>
<dbReference type="Proteomes" id="UP000751190">
    <property type="component" value="Unassembled WGS sequence"/>
</dbReference>
<name>A0A8J5Y1M4_DIALT</name>
<sequence>MVAVRAGSLDFSITPPVDGRVSDLKLLLQPLTGAAPHQQRLLFKGKERKDDETLADLGLIDNARAMLLFTAGFVRPPAEEAPASSGARTATVMPVLQPFEPARPPQRAVVDSDEMDGVPISVSCLGVTHTLRVDPESTVADVKLRIAAIVGAAVDQQRLIIKGKERGDHELLSALALGTGAKAMVLFRAGFHLEAEGAEAVKRMVAATLALEARLATIARKQRHRLTDGHELLAALGALDADASAAELDLANARVSVAVDAQRRELLGRVQRLLQAARLMRKEVSSPKHANGVGGDEHVKVSVSRGLFKGERDLAPAASSAQHQAAQQHKRHTPDSGACDPWCGGVGPSPLNSPPSFAPSPAKSVARTHKAQVPDKIADDADVVCDADRLRLELNPLGQRISSHLNAFYSADEFAAKSGQLIGAMRDETKAVVDRFHVLQRAVDKMTFTTRKKQRCAEIARTALEQIKAIAAEEFPEPDDGTTDQPGEQRSLEDDEHDHAGILACAPTQQL</sequence>
<reference evidence="3" key="1">
    <citation type="submission" date="2021-05" db="EMBL/GenBank/DDBJ databases">
        <title>The genome of the haptophyte Pavlova lutheri (Diacronema luteri, Pavlovales) - a model for lipid biosynthesis in eukaryotic algae.</title>
        <authorList>
            <person name="Hulatt C.J."/>
            <person name="Posewitz M.C."/>
        </authorList>
    </citation>
    <scope>NUCLEOTIDE SEQUENCE</scope>
    <source>
        <strain evidence="3">NIVA-4/92</strain>
    </source>
</reference>
<dbReference type="InterPro" id="IPR029071">
    <property type="entry name" value="Ubiquitin-like_domsf"/>
</dbReference>